<dbReference type="InterPro" id="IPR008030">
    <property type="entry name" value="NmrA-like"/>
</dbReference>
<evidence type="ECO:0000256" key="2">
    <source>
        <dbReference type="ARBA" id="ARBA00023002"/>
    </source>
</evidence>
<evidence type="ECO:0000256" key="1">
    <source>
        <dbReference type="ARBA" id="ARBA00022857"/>
    </source>
</evidence>
<dbReference type="InterPro" id="IPR051609">
    <property type="entry name" value="NmrA/Isoflavone_reductase-like"/>
</dbReference>
<evidence type="ECO:0000259" key="3">
    <source>
        <dbReference type="Pfam" id="PF05368"/>
    </source>
</evidence>
<protein>
    <recommendedName>
        <fullName evidence="3">NmrA-like domain-containing protein</fullName>
    </recommendedName>
</protein>
<gene>
    <name evidence="4" type="ORF">N7494_010018</name>
</gene>
<dbReference type="InterPro" id="IPR036291">
    <property type="entry name" value="NAD(P)-bd_dom_sf"/>
</dbReference>
<dbReference type="Gene3D" id="3.40.50.720">
    <property type="entry name" value="NAD(P)-binding Rossmann-like Domain"/>
    <property type="match status" value="1"/>
</dbReference>
<feature type="domain" description="NmrA-like" evidence="3">
    <location>
        <begin position="10"/>
        <end position="228"/>
    </location>
</feature>
<dbReference type="EMBL" id="JAQIZZ010000007">
    <property type="protein sequence ID" value="KAJ5533466.1"/>
    <property type="molecule type" value="Genomic_DNA"/>
</dbReference>
<dbReference type="Pfam" id="PF05368">
    <property type="entry name" value="NmrA"/>
    <property type="match status" value="1"/>
</dbReference>
<organism evidence="4 5">
    <name type="scientific">Penicillium frequentans</name>
    <dbReference type="NCBI Taxonomy" id="3151616"/>
    <lineage>
        <taxon>Eukaryota</taxon>
        <taxon>Fungi</taxon>
        <taxon>Dikarya</taxon>
        <taxon>Ascomycota</taxon>
        <taxon>Pezizomycotina</taxon>
        <taxon>Eurotiomycetes</taxon>
        <taxon>Eurotiomycetidae</taxon>
        <taxon>Eurotiales</taxon>
        <taxon>Aspergillaceae</taxon>
        <taxon>Penicillium</taxon>
    </lineage>
</organism>
<keyword evidence="5" id="KW-1185">Reference proteome</keyword>
<dbReference type="Proteomes" id="UP001220324">
    <property type="component" value="Unassembled WGS sequence"/>
</dbReference>
<proteinExistence type="predicted"/>
<evidence type="ECO:0000313" key="4">
    <source>
        <dbReference type="EMBL" id="KAJ5533466.1"/>
    </source>
</evidence>
<reference evidence="4 5" key="1">
    <citation type="journal article" date="2023" name="IMA Fungus">
        <title>Comparative genomic study of the Penicillium genus elucidates a diverse pangenome and 15 lateral gene transfer events.</title>
        <authorList>
            <person name="Petersen C."/>
            <person name="Sorensen T."/>
            <person name="Nielsen M.R."/>
            <person name="Sondergaard T.E."/>
            <person name="Sorensen J.L."/>
            <person name="Fitzpatrick D.A."/>
            <person name="Frisvad J.C."/>
            <person name="Nielsen K.L."/>
        </authorList>
    </citation>
    <scope>NUCLEOTIDE SEQUENCE [LARGE SCALE GENOMIC DNA]</scope>
    <source>
        <strain evidence="4 5">IBT 35679</strain>
    </source>
</reference>
<keyword evidence="1" id="KW-0521">NADP</keyword>
<evidence type="ECO:0000313" key="5">
    <source>
        <dbReference type="Proteomes" id="UP001220324"/>
    </source>
</evidence>
<dbReference type="GO" id="GO:0016491">
    <property type="term" value="F:oxidoreductase activity"/>
    <property type="evidence" value="ECO:0007669"/>
    <property type="project" value="UniProtKB-KW"/>
</dbReference>
<sequence length="301" mass="33650">MSASIAFPAVIVVGASGNLGPFIVQELLKQKVKFSRIGILSTPEKRAKFHTAAKYGVDIVLGNYRDAKCYEGFDVVISFAGNSILADQPQMIDAAINAGVTHFYPSEFGADISQPAFLQERYFQDKHLTRQHLRKRASEIPGFVFTEMIIGAFAETFILSDVFGLDRQGRTFTYYGDLDDIKSISSMEDTAKYTVDSILLPFEAEITERTLRVPNGNYTVREFVEVLSDLDNTQYETHVFSVSDARKQQESARLAGSTDLELAFSLKSLFSSPFMVVPKPWQNGIFNFKPKNLTEMIQGCI</sequence>
<dbReference type="PANTHER" id="PTHR47706">
    <property type="entry name" value="NMRA-LIKE FAMILY PROTEIN"/>
    <property type="match status" value="1"/>
</dbReference>
<dbReference type="SUPFAM" id="SSF51735">
    <property type="entry name" value="NAD(P)-binding Rossmann-fold domains"/>
    <property type="match status" value="1"/>
</dbReference>
<name>A0AAD6GDF9_9EURO</name>
<keyword evidence="2" id="KW-0560">Oxidoreductase</keyword>
<comment type="caution">
    <text evidence="4">The sequence shown here is derived from an EMBL/GenBank/DDBJ whole genome shotgun (WGS) entry which is preliminary data.</text>
</comment>
<accession>A0AAD6GDF9</accession>
<dbReference type="Gene3D" id="3.90.25.10">
    <property type="entry name" value="UDP-galactose 4-epimerase, domain 1"/>
    <property type="match status" value="1"/>
</dbReference>
<dbReference type="PANTHER" id="PTHR47706:SF11">
    <property type="entry name" value="ISOFLAVONE REDUCTASE FAMILY PROTEIN (AFU_ORTHOLOGUE AFUA_1G12510)"/>
    <property type="match status" value="1"/>
</dbReference>
<dbReference type="AlphaFoldDB" id="A0AAD6GDF9"/>